<dbReference type="RefSeq" id="WP_065860396.1">
    <property type="nucleotide sequence ID" value="NZ_LT906441.1"/>
</dbReference>
<dbReference type="PROSITE" id="PS51462">
    <property type="entry name" value="NUDIX"/>
    <property type="match status" value="1"/>
</dbReference>
<proteinExistence type="predicted"/>
<feature type="compositionally biased region" description="Basic and acidic residues" evidence="2">
    <location>
        <begin position="163"/>
        <end position="175"/>
    </location>
</feature>
<evidence type="ECO:0000313" key="4">
    <source>
        <dbReference type="EMBL" id="SNV28729.1"/>
    </source>
</evidence>
<dbReference type="Gene3D" id="3.40.50.1240">
    <property type="entry name" value="Phosphoglycerate mutase-like"/>
    <property type="match status" value="1"/>
</dbReference>
<dbReference type="InterPro" id="IPR029033">
    <property type="entry name" value="His_PPase_superfam"/>
</dbReference>
<dbReference type="GO" id="GO:0006754">
    <property type="term" value="P:ATP biosynthetic process"/>
    <property type="evidence" value="ECO:0007669"/>
    <property type="project" value="TreeGrafter"/>
</dbReference>
<dbReference type="GO" id="GO:0004081">
    <property type="term" value="F:bis(5'-nucleosyl)-tetraphosphatase (asymmetrical) activity"/>
    <property type="evidence" value="ECO:0007669"/>
    <property type="project" value="TreeGrafter"/>
</dbReference>
<dbReference type="Pfam" id="PF00293">
    <property type="entry name" value="NUDIX"/>
    <property type="match status" value="1"/>
</dbReference>
<accession>A0A239W3I2</accession>
<dbReference type="InterPro" id="IPR000086">
    <property type="entry name" value="NUDIX_hydrolase_dom"/>
</dbReference>
<evidence type="ECO:0000256" key="1">
    <source>
        <dbReference type="ARBA" id="ARBA00022801"/>
    </source>
</evidence>
<dbReference type="SUPFAM" id="SSF53254">
    <property type="entry name" value="Phosphoglycerate mutase-like"/>
    <property type="match status" value="1"/>
</dbReference>
<feature type="domain" description="Nudix hydrolase" evidence="3">
    <location>
        <begin position="5"/>
        <end position="133"/>
    </location>
</feature>
<dbReference type="CDD" id="cd07067">
    <property type="entry name" value="HP_PGM_like"/>
    <property type="match status" value="1"/>
</dbReference>
<dbReference type="PANTHER" id="PTHR21340">
    <property type="entry name" value="DIADENOSINE 5,5-P1,P4-TETRAPHOSPHATE PYROPHOSPHOHYDROLASE MUTT"/>
    <property type="match status" value="1"/>
</dbReference>
<dbReference type="CDD" id="cd03673">
    <property type="entry name" value="NUDIX_Ap6A_hydrolase"/>
    <property type="match status" value="1"/>
</dbReference>
<keyword evidence="1" id="KW-0378">Hydrolase</keyword>
<reference evidence="4 5" key="1">
    <citation type="submission" date="2017-06" db="EMBL/GenBank/DDBJ databases">
        <authorList>
            <consortium name="Pathogen Informatics"/>
        </authorList>
    </citation>
    <scope>NUCLEOTIDE SEQUENCE [LARGE SCALE GENOMIC DNA]</scope>
    <source>
        <strain evidence="4 5">NCTC11865</strain>
    </source>
</reference>
<dbReference type="Proteomes" id="UP000215332">
    <property type="component" value="Chromosome 1"/>
</dbReference>
<dbReference type="InterPro" id="IPR013078">
    <property type="entry name" value="His_Pase_superF_clade-1"/>
</dbReference>
<sequence length="303" mass="34012">MSHRKPIRAAGAVVLRTRTDGTREVLVVHRPRYRDITLPKGKQHRNEPLPLTAVREVAEETGCRIRLGVPLQPVEYSIRKVGPKVVSWWIGEALEEQGHSPDDEVDEVLWLPVDRADDLLTYPSELQVLEEALSVPLPTTIIVVRHGKAVSRKEWAAGTSRKHRDDARRPLDRRGKRQAEALPQILECYAVHRLVSSSAARCVQTLTPYAKQIGVDVRADDELTEEVHADDPDRTEARMHRIVADALNDPAHPVAICGHRPVLPLMNHALGVVYHPMSTAECLIVHLDRDGKSLAEERFDSII</sequence>
<name>A0A239W3I2_9ACTN</name>
<dbReference type="Gene3D" id="3.90.79.10">
    <property type="entry name" value="Nucleoside Triphosphate Pyrophosphohydrolase"/>
    <property type="match status" value="1"/>
</dbReference>
<dbReference type="GO" id="GO:0006167">
    <property type="term" value="P:AMP biosynthetic process"/>
    <property type="evidence" value="ECO:0007669"/>
    <property type="project" value="TreeGrafter"/>
</dbReference>
<evidence type="ECO:0000259" key="3">
    <source>
        <dbReference type="PROSITE" id="PS51462"/>
    </source>
</evidence>
<dbReference type="SUPFAM" id="SSF55811">
    <property type="entry name" value="Nudix"/>
    <property type="match status" value="1"/>
</dbReference>
<protein>
    <submittedName>
        <fullName evidence="4">Bifunctional RNase H/acid phosphatase</fullName>
    </submittedName>
</protein>
<organism evidence="4 5">
    <name type="scientific">Cutibacterium granulosum</name>
    <dbReference type="NCBI Taxonomy" id="33011"/>
    <lineage>
        <taxon>Bacteria</taxon>
        <taxon>Bacillati</taxon>
        <taxon>Actinomycetota</taxon>
        <taxon>Actinomycetes</taxon>
        <taxon>Propionibacteriales</taxon>
        <taxon>Propionibacteriaceae</taxon>
        <taxon>Cutibacterium</taxon>
    </lineage>
</organism>
<evidence type="ECO:0000256" key="2">
    <source>
        <dbReference type="SAM" id="MobiDB-lite"/>
    </source>
</evidence>
<dbReference type="PROSITE" id="PS00893">
    <property type="entry name" value="NUDIX_BOX"/>
    <property type="match status" value="1"/>
</dbReference>
<dbReference type="KEGG" id="cgrn:4412665_00180"/>
<dbReference type="eggNOG" id="COG2062">
    <property type="taxonomic scope" value="Bacteria"/>
</dbReference>
<feature type="region of interest" description="Disordered" evidence="2">
    <location>
        <begin position="154"/>
        <end position="175"/>
    </location>
</feature>
<gene>
    <name evidence="4" type="ORF">SAMEA4412665_00180</name>
</gene>
<dbReference type="Pfam" id="PF00300">
    <property type="entry name" value="His_Phos_1"/>
    <property type="match status" value="1"/>
</dbReference>
<dbReference type="SMART" id="SM00855">
    <property type="entry name" value="PGAM"/>
    <property type="match status" value="1"/>
</dbReference>
<dbReference type="EMBL" id="LT906441">
    <property type="protein sequence ID" value="SNV28729.1"/>
    <property type="molecule type" value="Genomic_DNA"/>
</dbReference>
<dbReference type="eggNOG" id="COG0494">
    <property type="taxonomic scope" value="Bacteria"/>
</dbReference>
<dbReference type="InterPro" id="IPR015797">
    <property type="entry name" value="NUDIX_hydrolase-like_dom_sf"/>
</dbReference>
<evidence type="ECO:0000313" key="5">
    <source>
        <dbReference type="Proteomes" id="UP000215332"/>
    </source>
</evidence>
<dbReference type="InterPro" id="IPR051325">
    <property type="entry name" value="Nudix_hydrolase_domain"/>
</dbReference>
<dbReference type="InterPro" id="IPR020084">
    <property type="entry name" value="NUDIX_hydrolase_CS"/>
</dbReference>
<dbReference type="AlphaFoldDB" id="A0A239W3I2"/>
<dbReference type="PANTHER" id="PTHR21340:SF0">
    <property type="entry name" value="BIS(5'-NUCLEOSYL)-TETRAPHOSPHATASE [ASYMMETRICAL]"/>
    <property type="match status" value="1"/>
</dbReference>